<name>A0A3A2ZUC1_9EURO</name>
<feature type="region of interest" description="Disordered" evidence="6">
    <location>
        <begin position="146"/>
        <end position="175"/>
    </location>
</feature>
<evidence type="ECO:0000313" key="10">
    <source>
        <dbReference type="EMBL" id="RJE20601.1"/>
    </source>
</evidence>
<keyword evidence="8" id="KW-0732">Signal</keyword>
<dbReference type="AlphaFoldDB" id="A0A3A2ZUC1"/>
<dbReference type="InterPro" id="IPR049326">
    <property type="entry name" value="Rhodopsin_dom_fungi"/>
</dbReference>
<gene>
    <name evidence="10" type="ORF">PHISCL_07064</name>
</gene>
<organism evidence="10 11">
    <name type="scientific">Aspergillus sclerotialis</name>
    <dbReference type="NCBI Taxonomy" id="2070753"/>
    <lineage>
        <taxon>Eukaryota</taxon>
        <taxon>Fungi</taxon>
        <taxon>Dikarya</taxon>
        <taxon>Ascomycota</taxon>
        <taxon>Pezizomycotina</taxon>
        <taxon>Eurotiomycetes</taxon>
        <taxon>Eurotiomycetidae</taxon>
        <taxon>Eurotiales</taxon>
        <taxon>Aspergillaceae</taxon>
        <taxon>Aspergillus</taxon>
        <taxon>Aspergillus subgen. Polypaecilum</taxon>
    </lineage>
</organism>
<feature type="region of interest" description="Disordered" evidence="6">
    <location>
        <begin position="202"/>
        <end position="230"/>
    </location>
</feature>
<evidence type="ECO:0000259" key="9">
    <source>
        <dbReference type="Pfam" id="PF20684"/>
    </source>
</evidence>
<comment type="similarity">
    <text evidence="5">Belongs to the SAT4 family.</text>
</comment>
<proteinExistence type="inferred from homology"/>
<dbReference type="Proteomes" id="UP000266188">
    <property type="component" value="Unassembled WGS sequence"/>
</dbReference>
<accession>A0A3A2ZUC1</accession>
<dbReference type="PANTHER" id="PTHR33048">
    <property type="entry name" value="PTH11-LIKE INTEGRAL MEMBRANE PROTEIN (AFU_ORTHOLOGUE AFUA_5G11245)"/>
    <property type="match status" value="1"/>
</dbReference>
<evidence type="ECO:0000313" key="11">
    <source>
        <dbReference type="Proteomes" id="UP000266188"/>
    </source>
</evidence>
<feature type="transmembrane region" description="Helical" evidence="7">
    <location>
        <begin position="78"/>
        <end position="96"/>
    </location>
</feature>
<evidence type="ECO:0000256" key="7">
    <source>
        <dbReference type="SAM" id="Phobius"/>
    </source>
</evidence>
<evidence type="ECO:0000256" key="5">
    <source>
        <dbReference type="ARBA" id="ARBA00038359"/>
    </source>
</evidence>
<evidence type="ECO:0000256" key="4">
    <source>
        <dbReference type="ARBA" id="ARBA00023136"/>
    </source>
</evidence>
<evidence type="ECO:0000256" key="8">
    <source>
        <dbReference type="SAM" id="SignalP"/>
    </source>
</evidence>
<dbReference type="PANTHER" id="PTHR33048:SF140">
    <property type="entry name" value="ATPASE, PUTATIVE (EUROFUNG)-RELATED"/>
    <property type="match status" value="1"/>
</dbReference>
<evidence type="ECO:0000256" key="2">
    <source>
        <dbReference type="ARBA" id="ARBA00022692"/>
    </source>
</evidence>
<dbReference type="EMBL" id="MVGC01000292">
    <property type="protein sequence ID" value="RJE20601.1"/>
    <property type="molecule type" value="Genomic_DNA"/>
</dbReference>
<keyword evidence="3 7" id="KW-1133">Transmembrane helix</keyword>
<reference evidence="11" key="1">
    <citation type="submission" date="2017-02" db="EMBL/GenBank/DDBJ databases">
        <authorList>
            <person name="Tafer H."/>
            <person name="Lopandic K."/>
        </authorList>
    </citation>
    <scope>NUCLEOTIDE SEQUENCE [LARGE SCALE GENOMIC DNA]</scope>
    <source>
        <strain evidence="11">CBS 366.77</strain>
    </source>
</reference>
<feature type="signal peptide" evidence="8">
    <location>
        <begin position="1"/>
        <end position="19"/>
    </location>
</feature>
<keyword evidence="11" id="KW-1185">Reference proteome</keyword>
<dbReference type="OrthoDB" id="3897607at2759"/>
<dbReference type="GO" id="GO:0016020">
    <property type="term" value="C:membrane"/>
    <property type="evidence" value="ECO:0007669"/>
    <property type="project" value="UniProtKB-SubCell"/>
</dbReference>
<dbReference type="Pfam" id="PF20684">
    <property type="entry name" value="Fung_rhodopsin"/>
    <property type="match status" value="1"/>
</dbReference>
<feature type="transmembrane region" description="Helical" evidence="7">
    <location>
        <begin position="43"/>
        <end position="66"/>
    </location>
</feature>
<keyword evidence="4 7" id="KW-0472">Membrane</keyword>
<comment type="subcellular location">
    <subcellularLocation>
        <location evidence="1">Membrane</location>
        <topology evidence="1">Multi-pass membrane protein</topology>
    </subcellularLocation>
</comment>
<keyword evidence="2 7" id="KW-0812">Transmembrane</keyword>
<comment type="caution">
    <text evidence="10">The sequence shown here is derived from an EMBL/GenBank/DDBJ whole genome shotgun (WGS) entry which is preliminary data.</text>
</comment>
<sequence>MAIAVIIGFLFFFFTVFQCDPVDFFWNRFSEKGKCLDVNLLISIGYVYTAGAALTDVTIGLLPVFLIWNLKMNRRAKLAIVGILSIGCIASAAVIIRAPFVKHYKDREFLYNTTQISIWSNVEAGLGITAGCLTTLRPLFRAFRDTSSNSRSRPRGSFPLSSNMGRGTGYVRSNTVDREESRHLWSGTIDDDYHSVMIGQNSKRAVSTSEEDLNPRTPEPGYRVSIRAGE</sequence>
<evidence type="ECO:0000256" key="3">
    <source>
        <dbReference type="ARBA" id="ARBA00022989"/>
    </source>
</evidence>
<evidence type="ECO:0000256" key="1">
    <source>
        <dbReference type="ARBA" id="ARBA00004141"/>
    </source>
</evidence>
<protein>
    <submittedName>
        <fullName evidence="10">Integral membrane protein</fullName>
    </submittedName>
</protein>
<evidence type="ECO:0000256" key="6">
    <source>
        <dbReference type="SAM" id="MobiDB-lite"/>
    </source>
</evidence>
<feature type="domain" description="Rhodopsin" evidence="9">
    <location>
        <begin position="1"/>
        <end position="141"/>
    </location>
</feature>
<dbReference type="InterPro" id="IPR052337">
    <property type="entry name" value="SAT4-like"/>
</dbReference>
<feature type="chain" id="PRO_5017239923" evidence="8">
    <location>
        <begin position="20"/>
        <end position="230"/>
    </location>
</feature>